<proteinExistence type="predicted"/>
<dbReference type="EMBL" id="CACRXK020030732">
    <property type="protein sequence ID" value="CAB4042752.1"/>
    <property type="molecule type" value="Genomic_DNA"/>
</dbReference>
<evidence type="ECO:0000313" key="1">
    <source>
        <dbReference type="EMBL" id="CAB4042752.1"/>
    </source>
</evidence>
<sequence length="189" mass="21353">QIASILGSTTVFVADYVSDSQKNFVNFQIFCVIVAIISCIAMCYAGLNVTVAKKYKPEFDEKENIKDAATQTSWWALTFQICTQKNFICFVIMNFLQIFHKTYSSNFFLIFAEELMGSELPRFVRSLLAGSTYMLPQILGILANPLIVKYGSYYIILTSFYIKLAMAVLLYLSGANQILILAAFFVLDK</sequence>
<dbReference type="AlphaFoldDB" id="A0A6S7LS83"/>
<dbReference type="PANTHER" id="PTHR28658:SF1">
    <property type="entry name" value="MAJOR FACILITATOR SUPERFAMILY DOMAIN CONTAINING 13B"/>
    <property type="match status" value="1"/>
</dbReference>
<keyword evidence="2" id="KW-1185">Reference proteome</keyword>
<dbReference type="OrthoDB" id="62987at2759"/>
<gene>
    <name evidence="1" type="ORF">PACLA_8A052862</name>
</gene>
<comment type="caution">
    <text evidence="1">The sequence shown here is derived from an EMBL/GenBank/DDBJ whole genome shotgun (WGS) entry which is preliminary data.</text>
</comment>
<dbReference type="Proteomes" id="UP001152795">
    <property type="component" value="Unassembled WGS sequence"/>
</dbReference>
<feature type="non-terminal residue" evidence="1">
    <location>
        <position position="189"/>
    </location>
</feature>
<dbReference type="InterPro" id="IPR036259">
    <property type="entry name" value="MFS_trans_sf"/>
</dbReference>
<dbReference type="InterPro" id="IPR040035">
    <property type="entry name" value="TMEM180"/>
</dbReference>
<evidence type="ECO:0000313" key="2">
    <source>
        <dbReference type="Proteomes" id="UP001152795"/>
    </source>
</evidence>
<reference evidence="1" key="1">
    <citation type="submission" date="2020-04" db="EMBL/GenBank/DDBJ databases">
        <authorList>
            <person name="Alioto T."/>
            <person name="Alioto T."/>
            <person name="Gomez Garrido J."/>
        </authorList>
    </citation>
    <scope>NUCLEOTIDE SEQUENCE</scope>
    <source>
        <strain evidence="1">A484AB</strain>
    </source>
</reference>
<dbReference type="SUPFAM" id="SSF103473">
    <property type="entry name" value="MFS general substrate transporter"/>
    <property type="match status" value="1"/>
</dbReference>
<accession>A0A6S7LS83</accession>
<dbReference type="PANTHER" id="PTHR28658">
    <property type="entry name" value="TRANSMEMBRANE PROTEIN 180"/>
    <property type="match status" value="1"/>
</dbReference>
<name>A0A6S7LS83_PARCT</name>
<protein>
    <submittedName>
        <fullName evidence="1">Uncharacterized protein</fullName>
    </submittedName>
</protein>
<organism evidence="1 2">
    <name type="scientific">Paramuricea clavata</name>
    <name type="common">Red gorgonian</name>
    <name type="synonym">Violescent sea-whip</name>
    <dbReference type="NCBI Taxonomy" id="317549"/>
    <lineage>
        <taxon>Eukaryota</taxon>
        <taxon>Metazoa</taxon>
        <taxon>Cnidaria</taxon>
        <taxon>Anthozoa</taxon>
        <taxon>Octocorallia</taxon>
        <taxon>Malacalcyonacea</taxon>
        <taxon>Plexauridae</taxon>
        <taxon>Paramuricea</taxon>
    </lineage>
</organism>